<evidence type="ECO:0000313" key="3">
    <source>
        <dbReference type="Proteomes" id="UP001500879"/>
    </source>
</evidence>
<reference evidence="2 3" key="1">
    <citation type="journal article" date="2019" name="Int. J. Syst. Evol. Microbiol.">
        <title>The Global Catalogue of Microorganisms (GCM) 10K type strain sequencing project: providing services to taxonomists for standard genome sequencing and annotation.</title>
        <authorList>
            <consortium name="The Broad Institute Genomics Platform"/>
            <consortium name="The Broad Institute Genome Sequencing Center for Infectious Disease"/>
            <person name="Wu L."/>
            <person name="Ma J."/>
        </authorList>
    </citation>
    <scope>NUCLEOTIDE SEQUENCE [LARGE SCALE GENOMIC DNA]</scope>
    <source>
        <strain evidence="2 3">JCM 4788</strain>
    </source>
</reference>
<dbReference type="PANTHER" id="PTHR36195">
    <property type="entry name" value="DOMAIN PROTEIN, PUTATIVE (AFU_ORTHOLOGUE AFUA_5G01990)-RELATED-RELATED"/>
    <property type="match status" value="1"/>
</dbReference>
<dbReference type="CDD" id="cd08152">
    <property type="entry name" value="y4iL_like"/>
    <property type="match status" value="1"/>
</dbReference>
<accession>A0ABN0YGS1</accession>
<dbReference type="Proteomes" id="UP001500879">
    <property type="component" value="Unassembled WGS sequence"/>
</dbReference>
<gene>
    <name evidence="2" type="ORF">GCM10010357_14950</name>
</gene>
<sequence length="391" mass="43153">MALARPVGYSPDVEPPEPQFEESQQEVIDTILEFERNSVRSEGGNRAVRFAHAKAYGLVRGVFEILDGIPPEYAQGVYARPGTHDCLVRYSNGLSHLGADRGLGKVVGMATKVFGIEAETALEDEPRTGTMDFNMINAPVFFCNTAAHYRFLARIFIDLPKYRAGGKKGNHQLFHDWVTGYGTLPPEDWAWDELGALLRVGMLARWQNLLLSSFWSMGAVRHGDHIAKLRIRPTEASAAAIGIRDLDPSGEAEVFRPALVEELARHGCEFDFQVQLCRSLEEMPVDDLTVEWPEDLSPFVTVARLRFPRQDIGGDGNLAAADGISITPWRCAAEHAPVGSIQRLRKEVYRRSSVERHRLNGQVRAEPDEASDLLAPPSGAAHATTDEGGPS</sequence>
<dbReference type="EMBL" id="BAAABX010000014">
    <property type="protein sequence ID" value="GAA0395000.1"/>
    <property type="molecule type" value="Genomic_DNA"/>
</dbReference>
<comment type="caution">
    <text evidence="2">The sequence shown here is derived from an EMBL/GenBank/DDBJ whole genome shotgun (WGS) entry which is preliminary data.</text>
</comment>
<dbReference type="InterPro" id="IPR020835">
    <property type="entry name" value="Catalase_sf"/>
</dbReference>
<evidence type="ECO:0000313" key="2">
    <source>
        <dbReference type="EMBL" id="GAA0395000.1"/>
    </source>
</evidence>
<dbReference type="Gene3D" id="2.40.180.10">
    <property type="entry name" value="Catalase core domain"/>
    <property type="match status" value="1"/>
</dbReference>
<proteinExistence type="predicted"/>
<dbReference type="RefSeq" id="WP_344021213.1">
    <property type="nucleotide sequence ID" value="NZ_BAAABX010000014.1"/>
</dbReference>
<feature type="region of interest" description="Disordered" evidence="1">
    <location>
        <begin position="359"/>
        <end position="391"/>
    </location>
</feature>
<dbReference type="SUPFAM" id="SSF56634">
    <property type="entry name" value="Heme-dependent catalase-like"/>
    <property type="match status" value="1"/>
</dbReference>
<protein>
    <submittedName>
        <fullName evidence="2">Catalase family protein</fullName>
    </submittedName>
</protein>
<evidence type="ECO:0000256" key="1">
    <source>
        <dbReference type="SAM" id="MobiDB-lite"/>
    </source>
</evidence>
<organism evidence="2 3">
    <name type="scientific">Streptomyces luteireticuli</name>
    <dbReference type="NCBI Taxonomy" id="173858"/>
    <lineage>
        <taxon>Bacteria</taxon>
        <taxon>Bacillati</taxon>
        <taxon>Actinomycetota</taxon>
        <taxon>Actinomycetes</taxon>
        <taxon>Kitasatosporales</taxon>
        <taxon>Streptomycetaceae</taxon>
        <taxon>Streptomyces</taxon>
    </lineage>
</organism>
<keyword evidence="3" id="KW-1185">Reference proteome</keyword>
<name>A0ABN0YGS1_9ACTN</name>
<dbReference type="PANTHER" id="PTHR36195:SF4">
    <property type="entry name" value="DOMAIN PROTEIN, PUTATIVE (AFU_ORTHOLOGUE AFUA_5G01990)-RELATED"/>
    <property type="match status" value="1"/>
</dbReference>